<dbReference type="PATRIC" id="fig|1202724.3.peg.2333"/>
<evidence type="ECO:0000313" key="2">
    <source>
        <dbReference type="EMBL" id="KOS06544.1"/>
    </source>
</evidence>
<proteinExistence type="predicted"/>
<evidence type="ECO:0000313" key="3">
    <source>
        <dbReference type="Proteomes" id="UP000037755"/>
    </source>
</evidence>
<name>A0A0M8MDH1_9FLAO</name>
<feature type="transmembrane region" description="Helical" evidence="1">
    <location>
        <begin position="102"/>
        <end position="124"/>
    </location>
</feature>
<sequence>MYLQNIDNTQIDANIFMAEILTEVKAEDVEQNITEQDIENGLAELYVDAADATAPMLYASTESFISTRRQNFSAEFAGRGLWRKLIRFLCKVLNATSTAGDILAAILDFIVSVIPGGIVFKGIIKKILKYFLNKGYNTLCPVE</sequence>
<keyword evidence="1" id="KW-1133">Transmembrane helix</keyword>
<keyword evidence="3" id="KW-1185">Reference proteome</keyword>
<gene>
    <name evidence="2" type="ORF">AM493_11240</name>
</gene>
<dbReference type="AlphaFoldDB" id="A0A0M8MDH1"/>
<accession>A0A0M8MDH1</accession>
<evidence type="ECO:0000256" key="1">
    <source>
        <dbReference type="SAM" id="Phobius"/>
    </source>
</evidence>
<dbReference type="Proteomes" id="UP000037755">
    <property type="component" value="Unassembled WGS sequence"/>
</dbReference>
<reference evidence="2 3" key="1">
    <citation type="submission" date="2015-08" db="EMBL/GenBank/DDBJ databases">
        <title>Whole genome sequence of Flavobacterium akiainvivens IK-1T, from decaying Wikstroemia oahuensis, an endemic Hawaiian shrub.</title>
        <authorList>
            <person name="Wan X."/>
            <person name="Hou S."/>
            <person name="Saito J."/>
            <person name="Donachie S."/>
        </authorList>
    </citation>
    <scope>NUCLEOTIDE SEQUENCE [LARGE SCALE GENOMIC DNA]</scope>
    <source>
        <strain evidence="2 3">IK-1</strain>
    </source>
</reference>
<keyword evidence="1" id="KW-0812">Transmembrane</keyword>
<dbReference type="STRING" id="1202724.AM493_11240"/>
<organism evidence="2 3">
    <name type="scientific">Flavobacterium akiainvivens</name>
    <dbReference type="NCBI Taxonomy" id="1202724"/>
    <lineage>
        <taxon>Bacteria</taxon>
        <taxon>Pseudomonadati</taxon>
        <taxon>Bacteroidota</taxon>
        <taxon>Flavobacteriia</taxon>
        <taxon>Flavobacteriales</taxon>
        <taxon>Flavobacteriaceae</taxon>
        <taxon>Flavobacterium</taxon>
    </lineage>
</organism>
<dbReference type="EMBL" id="LIYD01000005">
    <property type="protein sequence ID" value="KOS06544.1"/>
    <property type="molecule type" value="Genomic_DNA"/>
</dbReference>
<protein>
    <submittedName>
        <fullName evidence="2">Uncharacterized protein</fullName>
    </submittedName>
</protein>
<dbReference type="RefSeq" id="WP_054408142.1">
    <property type="nucleotide sequence ID" value="NZ_FOYA01000001.1"/>
</dbReference>
<keyword evidence="1" id="KW-0472">Membrane</keyword>
<comment type="caution">
    <text evidence="2">The sequence shown here is derived from an EMBL/GenBank/DDBJ whole genome shotgun (WGS) entry which is preliminary data.</text>
</comment>